<evidence type="ECO:0000313" key="2">
    <source>
        <dbReference type="EMBL" id="QTR48322.1"/>
    </source>
</evidence>
<evidence type="ECO:0000256" key="1">
    <source>
        <dbReference type="SAM" id="MobiDB-lite"/>
    </source>
</evidence>
<feature type="region of interest" description="Disordered" evidence="1">
    <location>
        <begin position="72"/>
        <end position="102"/>
    </location>
</feature>
<protein>
    <submittedName>
        <fullName evidence="2">Uncharacterized protein</fullName>
    </submittedName>
</protein>
<reference evidence="2 3" key="1">
    <citation type="submission" date="2021-04" db="EMBL/GenBank/DDBJ databases">
        <title>Genomics, taxonomy and metabolism of representatives of sulfur bacteria of the genus Thiothrix: Thiothrix fructosivorans QT, Thiothrix unzii A1T and three new species, Thiothrix subterranea sp. nov., Thiothrix litoralis sp. nov. and 'Candidatus Thiothrix anitrata' sp. nov.</title>
        <authorList>
            <person name="Ravin N.V."/>
            <person name="Smolyakov D."/>
            <person name="Rudenko T.S."/>
            <person name="Mardanov A.V."/>
            <person name="Beletsky A.V."/>
            <person name="Markov N.D."/>
            <person name="Fomenkov A.I."/>
            <person name="Roberts R.J."/>
            <person name="Karnachuk O.V."/>
            <person name="Novikov A."/>
            <person name="Grabovich M.Y."/>
        </authorList>
    </citation>
    <scope>NUCLEOTIDE SEQUENCE [LARGE SCALE GENOMIC DNA]</scope>
    <source>
        <strain evidence="2 3">AS</strain>
    </source>
</reference>
<name>A0ABX7WXJ6_9GAMM</name>
<organism evidence="2 3">
    <name type="scientific">Thiothrix litoralis</name>
    <dbReference type="NCBI Taxonomy" id="2891210"/>
    <lineage>
        <taxon>Bacteria</taxon>
        <taxon>Pseudomonadati</taxon>
        <taxon>Pseudomonadota</taxon>
        <taxon>Gammaproteobacteria</taxon>
        <taxon>Thiotrichales</taxon>
        <taxon>Thiotrichaceae</taxon>
        <taxon>Thiothrix</taxon>
    </lineage>
</organism>
<sequence>MRQDQDFDKTIRIPVITDVVRAGDATLVEQVKNPRARQQRRQMFEQRLKERIEELKSATGQDEYSGLARAHAIRSESNQQAASPSNRSSIDPSVEKHIDQARDELIRELSGMLKR</sequence>
<dbReference type="EMBL" id="CP072801">
    <property type="protein sequence ID" value="QTR48322.1"/>
    <property type="molecule type" value="Genomic_DNA"/>
</dbReference>
<dbReference type="Proteomes" id="UP000672039">
    <property type="component" value="Chromosome"/>
</dbReference>
<gene>
    <name evidence="2" type="ORF">J9253_03710</name>
</gene>
<accession>A0ABX7WXJ6</accession>
<evidence type="ECO:0000313" key="3">
    <source>
        <dbReference type="Proteomes" id="UP000672039"/>
    </source>
</evidence>
<keyword evidence="3" id="KW-1185">Reference proteome</keyword>
<feature type="compositionally biased region" description="Basic and acidic residues" evidence="1">
    <location>
        <begin position="93"/>
        <end position="102"/>
    </location>
</feature>
<proteinExistence type="predicted"/>
<feature type="compositionally biased region" description="Polar residues" evidence="1">
    <location>
        <begin position="75"/>
        <end position="91"/>
    </location>
</feature>